<protein>
    <submittedName>
        <fullName evidence="1">Uncharacterized protein</fullName>
    </submittedName>
</protein>
<dbReference type="AlphaFoldDB" id="A0ABD2YVN1"/>
<proteinExistence type="predicted"/>
<name>A0ABD2YVN1_9GENT</name>
<keyword evidence="2" id="KW-1185">Reference proteome</keyword>
<reference evidence="1 2" key="1">
    <citation type="submission" date="2024-11" db="EMBL/GenBank/DDBJ databases">
        <title>A near-complete genome assembly of Cinchona calisaya.</title>
        <authorList>
            <person name="Lian D.C."/>
            <person name="Zhao X.W."/>
            <person name="Wei L."/>
        </authorList>
    </citation>
    <scope>NUCLEOTIDE SEQUENCE [LARGE SCALE GENOMIC DNA]</scope>
    <source>
        <tissue evidence="1">Nenye</tissue>
    </source>
</reference>
<evidence type="ECO:0000313" key="1">
    <source>
        <dbReference type="EMBL" id="KAL3510195.1"/>
    </source>
</evidence>
<dbReference type="Proteomes" id="UP001630127">
    <property type="component" value="Unassembled WGS sequence"/>
</dbReference>
<sequence>MCRLEMGIRMVATRGWGDGFRSGMVNLGVDRSQGKGKGSGIGDGRFGKEWKVGIWRPRERRDKESVGDGGRSSRMVVEKLDLVVGRERDGRGIGVGEKNGVVGGTAEFLRLWER</sequence>
<comment type="caution">
    <text evidence="1">The sequence shown here is derived from an EMBL/GenBank/DDBJ whole genome shotgun (WGS) entry which is preliminary data.</text>
</comment>
<gene>
    <name evidence="1" type="ORF">ACH5RR_029596</name>
</gene>
<organism evidence="1 2">
    <name type="scientific">Cinchona calisaya</name>
    <dbReference type="NCBI Taxonomy" id="153742"/>
    <lineage>
        <taxon>Eukaryota</taxon>
        <taxon>Viridiplantae</taxon>
        <taxon>Streptophyta</taxon>
        <taxon>Embryophyta</taxon>
        <taxon>Tracheophyta</taxon>
        <taxon>Spermatophyta</taxon>
        <taxon>Magnoliopsida</taxon>
        <taxon>eudicotyledons</taxon>
        <taxon>Gunneridae</taxon>
        <taxon>Pentapetalae</taxon>
        <taxon>asterids</taxon>
        <taxon>lamiids</taxon>
        <taxon>Gentianales</taxon>
        <taxon>Rubiaceae</taxon>
        <taxon>Cinchonoideae</taxon>
        <taxon>Cinchoneae</taxon>
        <taxon>Cinchona</taxon>
    </lineage>
</organism>
<evidence type="ECO:0000313" key="2">
    <source>
        <dbReference type="Proteomes" id="UP001630127"/>
    </source>
</evidence>
<dbReference type="EMBL" id="JBJUIK010000012">
    <property type="protein sequence ID" value="KAL3510195.1"/>
    <property type="molecule type" value="Genomic_DNA"/>
</dbReference>
<accession>A0ABD2YVN1</accession>